<dbReference type="PROSITE" id="PS50075">
    <property type="entry name" value="CARRIER"/>
    <property type="match status" value="1"/>
</dbReference>
<dbReference type="SUPFAM" id="SSF47336">
    <property type="entry name" value="ACP-like"/>
    <property type="match status" value="1"/>
</dbReference>
<dbReference type="Pfam" id="PF00550">
    <property type="entry name" value="PP-binding"/>
    <property type="match status" value="1"/>
</dbReference>
<dbReference type="InterPro" id="IPR036736">
    <property type="entry name" value="ACP-like_sf"/>
</dbReference>
<evidence type="ECO:0000313" key="2">
    <source>
        <dbReference type="EMBL" id="TNM21758.1"/>
    </source>
</evidence>
<organism evidence="2 3">
    <name type="scientific">Streptomyces sedi</name>
    <dbReference type="NCBI Taxonomy" id="555059"/>
    <lineage>
        <taxon>Bacteria</taxon>
        <taxon>Bacillati</taxon>
        <taxon>Actinomycetota</taxon>
        <taxon>Actinomycetes</taxon>
        <taxon>Kitasatosporales</taxon>
        <taxon>Streptomycetaceae</taxon>
        <taxon>Streptomyces</taxon>
    </lineage>
</organism>
<gene>
    <name evidence="2" type="ORF">FH715_27985</name>
</gene>
<dbReference type="Proteomes" id="UP000311713">
    <property type="component" value="Unassembled WGS sequence"/>
</dbReference>
<comment type="caution">
    <text evidence="2">The sequence shown here is derived from an EMBL/GenBank/DDBJ whole genome shotgun (WGS) entry which is preliminary data.</text>
</comment>
<evidence type="ECO:0000259" key="1">
    <source>
        <dbReference type="PROSITE" id="PS50075"/>
    </source>
</evidence>
<name>A0A5C4UF94_9ACTN</name>
<dbReference type="RefSeq" id="WP_246109036.1">
    <property type="nucleotide sequence ID" value="NZ_VDGT01000051.1"/>
</dbReference>
<sequence length="123" mass="13213">AVELRNRLGAATGERLPATLVFDYPTPSALADYLHTQLLGDQKDESTSLATPALAELDSLEAALAATPPDGAGRSRLVKRLQGILWKLDNARDTSETAVRQDAIESASHDEMLALMEKELGID</sequence>
<proteinExistence type="predicted"/>
<dbReference type="InterPro" id="IPR009081">
    <property type="entry name" value="PP-bd_ACP"/>
</dbReference>
<accession>A0A5C4UF94</accession>
<dbReference type="Gene3D" id="1.10.1200.10">
    <property type="entry name" value="ACP-like"/>
    <property type="match status" value="1"/>
</dbReference>
<dbReference type="EMBL" id="VDGT01000051">
    <property type="protein sequence ID" value="TNM21758.1"/>
    <property type="molecule type" value="Genomic_DNA"/>
</dbReference>
<reference evidence="2 3" key="1">
    <citation type="submission" date="2019-06" db="EMBL/GenBank/DDBJ databases">
        <title>Draft genome of Streptomyces sedi sp. JCM16909.</title>
        <authorList>
            <person name="Klykleung N."/>
            <person name="Tanasupawat S."/>
            <person name="Kudo T."/>
            <person name="Yuki M."/>
            <person name="Ohkuma M."/>
        </authorList>
    </citation>
    <scope>NUCLEOTIDE SEQUENCE [LARGE SCALE GENOMIC DNA]</scope>
    <source>
        <strain evidence="2 3">JCM 16909</strain>
    </source>
</reference>
<protein>
    <submittedName>
        <fullName evidence="2">Polyketide synthase</fullName>
    </submittedName>
</protein>
<evidence type="ECO:0000313" key="3">
    <source>
        <dbReference type="Proteomes" id="UP000311713"/>
    </source>
</evidence>
<dbReference type="AlphaFoldDB" id="A0A5C4UF94"/>
<feature type="domain" description="Carrier" evidence="1">
    <location>
        <begin position="1"/>
        <end position="38"/>
    </location>
</feature>
<keyword evidence="3" id="KW-1185">Reference proteome</keyword>
<feature type="non-terminal residue" evidence="2">
    <location>
        <position position="1"/>
    </location>
</feature>